<evidence type="ECO:0000313" key="2">
    <source>
        <dbReference type="EMBL" id="KAK9119213.1"/>
    </source>
</evidence>
<dbReference type="Proteomes" id="UP001419268">
    <property type="component" value="Unassembled WGS sequence"/>
</dbReference>
<name>A0AAP0NU46_9MAGN</name>
<comment type="caution">
    <text evidence="2">The sequence shown here is derived from an EMBL/GenBank/DDBJ whole genome shotgun (WGS) entry which is preliminary data.</text>
</comment>
<evidence type="ECO:0000256" key="1">
    <source>
        <dbReference type="SAM" id="MobiDB-lite"/>
    </source>
</evidence>
<reference evidence="2 3" key="1">
    <citation type="submission" date="2024-01" db="EMBL/GenBank/DDBJ databases">
        <title>Genome assemblies of Stephania.</title>
        <authorList>
            <person name="Yang L."/>
        </authorList>
    </citation>
    <scope>NUCLEOTIDE SEQUENCE [LARGE SCALE GENOMIC DNA]</scope>
    <source>
        <strain evidence="2">JXDWG</strain>
        <tissue evidence="2">Leaf</tissue>
    </source>
</reference>
<evidence type="ECO:0000313" key="3">
    <source>
        <dbReference type="Proteomes" id="UP001419268"/>
    </source>
</evidence>
<feature type="region of interest" description="Disordered" evidence="1">
    <location>
        <begin position="1"/>
        <end position="27"/>
    </location>
</feature>
<proteinExistence type="predicted"/>
<dbReference type="AlphaFoldDB" id="A0AAP0NU46"/>
<dbReference type="EMBL" id="JBBNAG010000007">
    <property type="protein sequence ID" value="KAK9119213.1"/>
    <property type="molecule type" value="Genomic_DNA"/>
</dbReference>
<keyword evidence="3" id="KW-1185">Reference proteome</keyword>
<gene>
    <name evidence="2" type="ORF">Scep_017306</name>
</gene>
<sequence>MPSSPSAADVSHYPIAASPSPLSPPSPFPTVTEEYRAAAAYQASRLFKVVETSYMCALQLVSWDSGLVVPLKTTLMRDWTKDLLVKRPLKFKQLRLRR</sequence>
<accession>A0AAP0NU46</accession>
<organism evidence="2 3">
    <name type="scientific">Stephania cephalantha</name>
    <dbReference type="NCBI Taxonomy" id="152367"/>
    <lineage>
        <taxon>Eukaryota</taxon>
        <taxon>Viridiplantae</taxon>
        <taxon>Streptophyta</taxon>
        <taxon>Embryophyta</taxon>
        <taxon>Tracheophyta</taxon>
        <taxon>Spermatophyta</taxon>
        <taxon>Magnoliopsida</taxon>
        <taxon>Ranunculales</taxon>
        <taxon>Menispermaceae</taxon>
        <taxon>Menispermoideae</taxon>
        <taxon>Cissampelideae</taxon>
        <taxon>Stephania</taxon>
    </lineage>
</organism>
<protein>
    <submittedName>
        <fullName evidence="2">Uncharacterized protein</fullName>
    </submittedName>
</protein>